<dbReference type="InterPro" id="IPR029489">
    <property type="entry name" value="OGT/SEC/SPY_C"/>
</dbReference>
<dbReference type="InterPro" id="IPR029044">
    <property type="entry name" value="Nucleotide-diphossugar_trans"/>
</dbReference>
<dbReference type="SUPFAM" id="SSF53335">
    <property type="entry name" value="S-adenosyl-L-methionine-dependent methyltransferases"/>
    <property type="match status" value="1"/>
</dbReference>
<dbReference type="InterPro" id="IPR051939">
    <property type="entry name" value="Glycosyltr_41/O-GlcNAc_trsf"/>
</dbReference>
<feature type="domain" description="O-GlcNAc transferase C-terminal" evidence="8">
    <location>
        <begin position="235"/>
        <end position="393"/>
    </location>
</feature>
<evidence type="ECO:0000259" key="8">
    <source>
        <dbReference type="Pfam" id="PF13844"/>
    </source>
</evidence>
<keyword evidence="5" id="KW-0808">Transferase</keyword>
<accession>A0AA42UA27</accession>
<dbReference type="EC" id="2.4.1.255" evidence="3"/>
<comment type="similarity">
    <text evidence="2">Belongs to the glycosyltransferase 41 family. O-GlcNAc transferase subfamily.</text>
</comment>
<dbReference type="InterPro" id="IPR029063">
    <property type="entry name" value="SAM-dependent_MTases_sf"/>
</dbReference>
<dbReference type="Pfam" id="PF13844">
    <property type="entry name" value="Glyco_transf_41"/>
    <property type="match status" value="2"/>
</dbReference>
<dbReference type="SUPFAM" id="SSF48452">
    <property type="entry name" value="TPR-like"/>
    <property type="match status" value="1"/>
</dbReference>
<keyword evidence="7" id="KW-0802">TPR repeat</keyword>
<dbReference type="SUPFAM" id="SSF53756">
    <property type="entry name" value="UDP-Glycosyltransferase/glycogen phosphorylase"/>
    <property type="match status" value="1"/>
</dbReference>
<dbReference type="Proteomes" id="UP001161707">
    <property type="component" value="Unassembled WGS sequence"/>
</dbReference>
<dbReference type="RefSeq" id="WP_280022554.1">
    <property type="nucleotide sequence ID" value="NZ_JAOCIY010000036.1"/>
</dbReference>
<dbReference type="PANTHER" id="PTHR44835:SF1">
    <property type="entry name" value="PROTEIN O-GLCNAC TRANSFERASE"/>
    <property type="match status" value="1"/>
</dbReference>
<dbReference type="EMBL" id="JAOCIY010000036">
    <property type="protein sequence ID" value="MDH1480548.1"/>
    <property type="molecule type" value="Genomic_DNA"/>
</dbReference>
<dbReference type="PANTHER" id="PTHR44835">
    <property type="entry name" value="UDP-N-ACETYLGLUCOSAMINE--PEPTIDE N-ACETYLGLUCOSAMINYLTRANSFERASE SPINDLY-RELATED"/>
    <property type="match status" value="1"/>
</dbReference>
<evidence type="ECO:0000313" key="9">
    <source>
        <dbReference type="EMBL" id="MDH1480548.1"/>
    </source>
</evidence>
<feature type="domain" description="O-GlcNAc transferase C-terminal" evidence="8">
    <location>
        <begin position="413"/>
        <end position="586"/>
    </location>
</feature>
<protein>
    <recommendedName>
        <fullName evidence="3">protein O-GlcNAc transferase</fullName>
        <ecNumber evidence="3">2.4.1.255</ecNumber>
    </recommendedName>
</protein>
<comment type="pathway">
    <text evidence="1">Protein modification; protein glycosylation.</text>
</comment>
<dbReference type="GO" id="GO:0097363">
    <property type="term" value="F:protein O-acetylglucosaminyltransferase activity"/>
    <property type="evidence" value="ECO:0007669"/>
    <property type="project" value="UniProtKB-EC"/>
</dbReference>
<evidence type="ECO:0000256" key="4">
    <source>
        <dbReference type="ARBA" id="ARBA00022676"/>
    </source>
</evidence>
<sequence>MKKSPATSFPNSKQAINNLLNEKMRLAVDWLTTSPQDSLALVNELMVNNKDNIQLLVIAGRAHQRLGQFFQAGECIDNALKIDRTNVEAIYAKSDLLYRSDRLSEAEEYLTDAISRIDNSAARPLRLLHATVLQKAKKYEEAQALYKQLTAEMPANWLYWNNLGMVQQDLSQFNEMDEAYQHSCEVSKDNPTPYFNRIVGAHYNPERSAEDILELCKNWQEKFPPRSAKRAVAKNKALDKCLRIGLVSDGLRLHPVGQMIVMGLEHVPASQIEFYAYSTNYQEDHLTHRLKRMCAKWRVVEHIGATELDKIIREDEIDILFDLCGYNANSRMQTFQLQPAPIQIKWVGGLISSTGLVGMDYLLSDAIETPEWADSLYTEKLIRMPDDYICYDPPFYLPAVSEMPVKTKGYFTFGCFNNASKINAFLLNQWAVLLHCVPDSRLFLKSFNFDNENLKERVLTTLEGHGIARKRVRIEGMAPHQELLACYNEVDIALDPWPYSGGLTTCEALAMGVPVVTLPGPTFAGRHSASHLVNAGLQELVARDWQNFIDITVGLTQDLKSLEIIRGNMREILLASPVCDGQRFAKHFSQAMRAVWQRYCEGKMPEALTLRHDAAPYFLDDTQPVELKMPAEVDVAAKRIESEGFSFELAGKVITMDFGGSFTTGKKFVSLTELDSFYFIIMDTLGIVEDKHLPPRKKSMQHIKLHTLGNGELTPVYMCMDNQLSSTLKPLNTMNAAGAEVLVELKSQSSQLDNIHGLEKVDLLVLDNKFDLAPVFQYGSRILQECLTVEVKITFANTHQGQMSLDAIGSVLAHSGFIFHSFTDVEYGAPKVIANAEPMASTHMVSAKAIFIPGEHKLCNLSSAQHEKLAFIMHVVYGLHDVAATLLQAHSSGRAEAYINEILLPHQQTTAKQRKHGLPQKLVISLTSWHKRFATLHYTLQCLLKQTVKADRIILWLAESERHLVPQSVLAFAAKGIEIKFCEDIRSYKKIVPTLIEEPNAFIVTADDDLAYQPEWLEKLIAGWDGDYKTVVAHRAHKIRLGSDKTPVPYKEWKWNYSVTTDLSNLIFPTTGFGALYPPKCFHADVLKKEIFEHLSPGADDVWLFWMCRMNGVKFNVVPEHMISEEWNGTSEVGLWQNNLLQGENDKYIKNMIAHYGFAPEAKAVIDRLVTKAAPNSASQNESLAFRQSGQYWDDRCRLKGNSGAGSYGRLADFKAEVINAFVKEEKVKSVMEFGCGDGNQLSLADYPRYTGFDISDHAIQLCQNRFCNDPTKDFYPVDYWTGQQAELTLSLDVIYHLIEDEIFEKYMQMLFSAASKFVIVYASNNEEFNVSISRYAPHVYHRKFTDWVVKNRGESWVLHKYIPNKYQFDANDQNNTSFADFYIFCRVDS</sequence>
<keyword evidence="4" id="KW-0328">Glycosyltransferase</keyword>
<gene>
    <name evidence="9" type="ORF">N5E88_13785</name>
</gene>
<keyword evidence="6" id="KW-0677">Repeat</keyword>
<dbReference type="Gene3D" id="3.40.50.11380">
    <property type="match status" value="1"/>
</dbReference>
<organism evidence="9 10">
    <name type="scientific">Enterobacter cloacae</name>
    <dbReference type="NCBI Taxonomy" id="550"/>
    <lineage>
        <taxon>Bacteria</taxon>
        <taxon>Pseudomonadati</taxon>
        <taxon>Pseudomonadota</taxon>
        <taxon>Gammaproteobacteria</taxon>
        <taxon>Enterobacterales</taxon>
        <taxon>Enterobacteriaceae</taxon>
        <taxon>Enterobacter</taxon>
        <taxon>Enterobacter cloacae complex</taxon>
    </lineage>
</organism>
<comment type="caution">
    <text evidence="9">The sequence shown here is derived from an EMBL/GenBank/DDBJ whole genome shotgun (WGS) entry which is preliminary data.</text>
</comment>
<evidence type="ECO:0000256" key="6">
    <source>
        <dbReference type="ARBA" id="ARBA00022737"/>
    </source>
</evidence>
<evidence type="ECO:0000256" key="7">
    <source>
        <dbReference type="ARBA" id="ARBA00022803"/>
    </source>
</evidence>
<dbReference type="Gene3D" id="3.90.550.10">
    <property type="entry name" value="Spore Coat Polysaccharide Biosynthesis Protein SpsA, Chain A"/>
    <property type="match status" value="1"/>
</dbReference>
<dbReference type="SMART" id="SM00028">
    <property type="entry name" value="TPR"/>
    <property type="match status" value="3"/>
</dbReference>
<name>A0AA42UA27_ENTCL</name>
<dbReference type="InterPro" id="IPR011990">
    <property type="entry name" value="TPR-like_helical_dom_sf"/>
</dbReference>
<reference evidence="9" key="1">
    <citation type="submission" date="2022-09" db="EMBL/GenBank/DDBJ databases">
        <title>Intensive care unit water sources are persistently colonized with multi-drug resistant bacteria and are the site of extensive horizontal gene transfer of antibiotic resistance genes.</title>
        <authorList>
            <person name="Diorio-Toth L."/>
        </authorList>
    </citation>
    <scope>NUCLEOTIDE SEQUENCE</scope>
    <source>
        <strain evidence="9">GD03711</strain>
    </source>
</reference>
<evidence type="ECO:0000256" key="1">
    <source>
        <dbReference type="ARBA" id="ARBA00004922"/>
    </source>
</evidence>
<dbReference type="InterPro" id="IPR019734">
    <property type="entry name" value="TPR_rpt"/>
</dbReference>
<evidence type="ECO:0000313" key="10">
    <source>
        <dbReference type="Proteomes" id="UP001161707"/>
    </source>
</evidence>
<proteinExistence type="inferred from homology"/>
<dbReference type="SUPFAM" id="SSF53448">
    <property type="entry name" value="Nucleotide-diphospho-sugar transferases"/>
    <property type="match status" value="1"/>
</dbReference>
<dbReference type="Gene3D" id="3.40.50.2000">
    <property type="entry name" value="Glycogen Phosphorylase B"/>
    <property type="match status" value="1"/>
</dbReference>
<evidence type="ECO:0000256" key="2">
    <source>
        <dbReference type="ARBA" id="ARBA00005386"/>
    </source>
</evidence>
<dbReference type="Gene3D" id="3.40.50.150">
    <property type="entry name" value="Vaccinia Virus protein VP39"/>
    <property type="match status" value="1"/>
</dbReference>
<dbReference type="Gene3D" id="1.25.40.10">
    <property type="entry name" value="Tetratricopeptide repeat domain"/>
    <property type="match status" value="2"/>
</dbReference>
<evidence type="ECO:0000256" key="5">
    <source>
        <dbReference type="ARBA" id="ARBA00022679"/>
    </source>
</evidence>
<evidence type="ECO:0000256" key="3">
    <source>
        <dbReference type="ARBA" id="ARBA00011970"/>
    </source>
</evidence>